<accession>A0A1T5HV17</accession>
<gene>
    <name evidence="2" type="ORF">CELE_F22F4.9</name>
    <name evidence="2 4" type="ORF">F22F4.9</name>
</gene>
<organism evidence="2 3">
    <name type="scientific">Caenorhabditis elegans</name>
    <dbReference type="NCBI Taxonomy" id="6239"/>
    <lineage>
        <taxon>Eukaryota</taxon>
        <taxon>Metazoa</taxon>
        <taxon>Ecdysozoa</taxon>
        <taxon>Nematoda</taxon>
        <taxon>Chromadorea</taxon>
        <taxon>Rhabditida</taxon>
        <taxon>Rhabditina</taxon>
        <taxon>Rhabditomorpha</taxon>
        <taxon>Rhabditoidea</taxon>
        <taxon>Rhabditidae</taxon>
        <taxon>Peloderinae</taxon>
        <taxon>Caenorhabditis</taxon>
    </lineage>
</organism>
<dbReference type="AlphaFoldDB" id="A0A1T5HV17"/>
<name>A0A1T5HV17_CAEEL</name>
<dbReference type="AGR" id="WB:WBGene00271606"/>
<dbReference type="Bgee" id="WBGene00271606">
    <property type="expression patterns" value="Expressed in pharyngeal muscle cell (C elegans) and 3 other cell types or tissues"/>
</dbReference>
<protein>
    <submittedName>
        <fullName evidence="2">CC domain-containing protein</fullName>
    </submittedName>
</protein>
<dbReference type="FunCoup" id="A0A1T5HV17">
    <property type="interactions" value="231"/>
</dbReference>
<dbReference type="OrthoDB" id="6236007at2759"/>
<evidence type="ECO:0000313" key="4">
    <source>
        <dbReference type="WormBase" id="F22F4.9"/>
    </source>
</evidence>
<sequence length="81" mass="8779">MYKMFLTFLLSVSFFVSSVESQSFTCNPSCVSPAMCDFNTGICRTFRTGFNGPVTIGCSSACPSGTMCDTNTGICRTFRIP</sequence>
<dbReference type="WormBase" id="F22F4.9">
    <property type="protein sequence ID" value="CE51920"/>
    <property type="gene ID" value="WBGene00271606"/>
</dbReference>
<evidence type="ECO:0000313" key="3">
    <source>
        <dbReference type="Proteomes" id="UP000001940"/>
    </source>
</evidence>
<feature type="chain" id="PRO_5012617411" evidence="1">
    <location>
        <begin position="22"/>
        <end position="81"/>
    </location>
</feature>
<keyword evidence="3" id="KW-1185">Reference proteome</keyword>
<dbReference type="InParanoid" id="A0A1T5HV17"/>
<keyword evidence="1" id="KW-0732">Signal</keyword>
<evidence type="ECO:0000313" key="2">
    <source>
        <dbReference type="EMBL" id="SKC30522.1"/>
    </source>
</evidence>
<dbReference type="EMBL" id="BX284606">
    <property type="protein sequence ID" value="SKC30522.1"/>
    <property type="molecule type" value="Genomic_DNA"/>
</dbReference>
<proteinExistence type="predicted"/>
<reference evidence="2 3" key="1">
    <citation type="journal article" date="1998" name="Science">
        <title>Genome sequence of the nematode C. elegans: a platform for investigating biology.</title>
        <authorList>
            <consortium name="The C. elegans sequencing consortium"/>
            <person name="Sulson J.E."/>
            <person name="Waterston R."/>
        </authorList>
    </citation>
    <scope>NUCLEOTIDE SEQUENCE [LARGE SCALE GENOMIC DNA]</scope>
    <source>
        <strain evidence="2 3">Bristol N2</strain>
    </source>
</reference>
<dbReference type="Proteomes" id="UP000001940">
    <property type="component" value="Chromosome X"/>
</dbReference>
<evidence type="ECO:0000256" key="1">
    <source>
        <dbReference type="SAM" id="SignalP"/>
    </source>
</evidence>
<feature type="signal peptide" evidence="1">
    <location>
        <begin position="1"/>
        <end position="21"/>
    </location>
</feature>